<evidence type="ECO:0000313" key="6">
    <source>
        <dbReference type="EMBL" id="PAV59875.1"/>
    </source>
</evidence>
<evidence type="ECO:0000256" key="3">
    <source>
        <dbReference type="ARBA" id="ARBA00022729"/>
    </source>
</evidence>
<dbReference type="SUPFAM" id="SSF53474">
    <property type="entry name" value="alpha/beta-Hydrolases"/>
    <property type="match status" value="1"/>
</dbReference>
<evidence type="ECO:0000256" key="1">
    <source>
        <dbReference type="ARBA" id="ARBA00011079"/>
    </source>
</evidence>
<dbReference type="Proteomes" id="UP000218231">
    <property type="component" value="Unassembled WGS sequence"/>
</dbReference>
<reference evidence="6 7" key="1">
    <citation type="journal article" date="2017" name="Curr. Biol.">
        <title>Genome architecture and evolution of a unichromosomal asexual nematode.</title>
        <authorList>
            <person name="Fradin H."/>
            <person name="Zegar C."/>
            <person name="Gutwein M."/>
            <person name="Lucas J."/>
            <person name="Kovtun M."/>
            <person name="Corcoran D."/>
            <person name="Baugh L.R."/>
            <person name="Kiontke K."/>
            <person name="Gunsalus K."/>
            <person name="Fitch D.H."/>
            <person name="Piano F."/>
        </authorList>
    </citation>
    <scope>NUCLEOTIDE SEQUENCE [LARGE SCALE GENOMIC DNA]</scope>
    <source>
        <strain evidence="6">PF1309</strain>
    </source>
</reference>
<dbReference type="GO" id="GO:0006508">
    <property type="term" value="P:proteolysis"/>
    <property type="evidence" value="ECO:0007669"/>
    <property type="project" value="UniProtKB-KW"/>
</dbReference>
<dbReference type="InterPro" id="IPR008758">
    <property type="entry name" value="Peptidase_S28"/>
</dbReference>
<dbReference type="InterPro" id="IPR029058">
    <property type="entry name" value="AB_hydrolase_fold"/>
</dbReference>
<accession>A0A2A2JDY9</accession>
<protein>
    <submittedName>
        <fullName evidence="6">Uncharacterized protein</fullName>
    </submittedName>
</protein>
<gene>
    <name evidence="6" type="ORF">WR25_19790</name>
</gene>
<evidence type="ECO:0000313" key="7">
    <source>
        <dbReference type="Proteomes" id="UP000218231"/>
    </source>
</evidence>
<keyword evidence="7" id="KW-1185">Reference proteome</keyword>
<keyword evidence="4" id="KW-0378">Hydrolase</keyword>
<sequence>MKLKFPQLANASWVCFGGSYGGMLSAWLRIKHPESVRASVASSAPVQLKLDFSEYLTYTMEVIKDYGCIEGVTKTLKEIDKMTKTPEGRLQLKEIYGSGLALADLQ</sequence>
<comment type="caution">
    <text evidence="6">The sequence shown here is derived from an EMBL/GenBank/DDBJ whole genome shotgun (WGS) entry which is preliminary data.</text>
</comment>
<dbReference type="AlphaFoldDB" id="A0A2A2JDY9"/>
<name>A0A2A2JDY9_9BILA</name>
<evidence type="ECO:0000256" key="5">
    <source>
        <dbReference type="ARBA" id="ARBA00023180"/>
    </source>
</evidence>
<evidence type="ECO:0000256" key="2">
    <source>
        <dbReference type="ARBA" id="ARBA00022670"/>
    </source>
</evidence>
<dbReference type="GO" id="GO:0008239">
    <property type="term" value="F:dipeptidyl-peptidase activity"/>
    <property type="evidence" value="ECO:0007669"/>
    <property type="project" value="TreeGrafter"/>
</dbReference>
<evidence type="ECO:0000256" key="4">
    <source>
        <dbReference type="ARBA" id="ARBA00022801"/>
    </source>
</evidence>
<dbReference type="Gene3D" id="3.40.50.1820">
    <property type="entry name" value="alpha/beta hydrolase"/>
    <property type="match status" value="1"/>
</dbReference>
<proteinExistence type="inferred from homology"/>
<comment type="similarity">
    <text evidence="1">Belongs to the peptidase S28 family.</text>
</comment>
<dbReference type="EMBL" id="LIAE01010494">
    <property type="protein sequence ID" value="PAV59875.1"/>
    <property type="molecule type" value="Genomic_DNA"/>
</dbReference>
<keyword evidence="5" id="KW-0325">Glycoprotein</keyword>
<dbReference type="Pfam" id="PF05577">
    <property type="entry name" value="Peptidase_S28"/>
    <property type="match status" value="1"/>
</dbReference>
<dbReference type="PANTHER" id="PTHR11010:SF117">
    <property type="entry name" value="SERINE PROTEASE 16"/>
    <property type="match status" value="1"/>
</dbReference>
<keyword evidence="2" id="KW-0645">Protease</keyword>
<dbReference type="PANTHER" id="PTHR11010">
    <property type="entry name" value="PROTEASE S28 PRO-X CARBOXYPEPTIDASE-RELATED"/>
    <property type="match status" value="1"/>
</dbReference>
<dbReference type="GO" id="GO:0070008">
    <property type="term" value="F:serine-type exopeptidase activity"/>
    <property type="evidence" value="ECO:0007669"/>
    <property type="project" value="InterPro"/>
</dbReference>
<keyword evidence="3" id="KW-0732">Signal</keyword>
<organism evidence="6 7">
    <name type="scientific">Diploscapter pachys</name>
    <dbReference type="NCBI Taxonomy" id="2018661"/>
    <lineage>
        <taxon>Eukaryota</taxon>
        <taxon>Metazoa</taxon>
        <taxon>Ecdysozoa</taxon>
        <taxon>Nematoda</taxon>
        <taxon>Chromadorea</taxon>
        <taxon>Rhabditida</taxon>
        <taxon>Rhabditina</taxon>
        <taxon>Rhabditomorpha</taxon>
        <taxon>Rhabditoidea</taxon>
        <taxon>Rhabditidae</taxon>
        <taxon>Diploscapter</taxon>
    </lineage>
</organism>